<evidence type="ECO:0008006" key="4">
    <source>
        <dbReference type="Google" id="ProtNLM"/>
    </source>
</evidence>
<protein>
    <recommendedName>
        <fullName evidence="4">ABC transporter permease</fullName>
    </recommendedName>
</protein>
<dbReference type="PANTHER" id="PTHR36832">
    <property type="entry name" value="SLR1174 PROTEIN-RELATED"/>
    <property type="match status" value="1"/>
</dbReference>
<sequence>MRKYWMFAKSSMQISAAYSAWYWASMVSVVLRILIMFYFWNAVYANQSSIQELSLQEMLTYVIIAMFVQGFVSGAGNELAQEIKQGQIAIELMRPYDYLFKMIFMDFGQKASFLIRETIPMALIAFLFVKISPPDSAEELILFLISTALGIWIGTFFDMLIGILAFWTVNVWGVRVLKEGVITFFSGALIPLTLFPDWLERGMLFLPFQAMVFTPVSLYTGLINGTDAWAAIGIQLFWTAALFILLKVLWNLAVRKVTIFGG</sequence>
<keyword evidence="1" id="KW-1133">Transmembrane helix</keyword>
<feature type="transmembrane region" description="Helical" evidence="1">
    <location>
        <begin position="20"/>
        <end position="40"/>
    </location>
</feature>
<proteinExistence type="predicted"/>
<dbReference type="RefSeq" id="WP_155110570.1">
    <property type="nucleotide sequence ID" value="NZ_WMIB01000001.1"/>
</dbReference>
<dbReference type="Pfam" id="PF06182">
    <property type="entry name" value="ABC2_membrane_6"/>
    <property type="match status" value="1"/>
</dbReference>
<evidence type="ECO:0000256" key="1">
    <source>
        <dbReference type="SAM" id="Phobius"/>
    </source>
</evidence>
<keyword evidence="1" id="KW-0812">Transmembrane</keyword>
<organism evidence="2 3">
    <name type="scientific">Metabacillus mangrovi</name>
    <dbReference type="NCBI Taxonomy" id="1491830"/>
    <lineage>
        <taxon>Bacteria</taxon>
        <taxon>Bacillati</taxon>
        <taxon>Bacillota</taxon>
        <taxon>Bacilli</taxon>
        <taxon>Bacillales</taxon>
        <taxon>Bacillaceae</taxon>
        <taxon>Metabacillus</taxon>
    </lineage>
</organism>
<accession>A0A7X2S1D8</accession>
<comment type="caution">
    <text evidence="2">The sequence shown here is derived from an EMBL/GenBank/DDBJ whole genome shotgun (WGS) entry which is preliminary data.</text>
</comment>
<dbReference type="AlphaFoldDB" id="A0A7X2S1D8"/>
<name>A0A7X2S1D8_9BACI</name>
<feature type="transmembrane region" description="Helical" evidence="1">
    <location>
        <begin position="60"/>
        <end position="80"/>
    </location>
</feature>
<dbReference type="Proteomes" id="UP000434639">
    <property type="component" value="Unassembled WGS sequence"/>
</dbReference>
<feature type="transmembrane region" description="Helical" evidence="1">
    <location>
        <begin position="228"/>
        <end position="250"/>
    </location>
</feature>
<feature type="transmembrane region" description="Helical" evidence="1">
    <location>
        <begin position="141"/>
        <end position="169"/>
    </location>
</feature>
<dbReference type="EMBL" id="WMIB01000001">
    <property type="protein sequence ID" value="MTH52022.1"/>
    <property type="molecule type" value="Genomic_DNA"/>
</dbReference>
<keyword evidence="1" id="KW-0472">Membrane</keyword>
<keyword evidence="3" id="KW-1185">Reference proteome</keyword>
<dbReference type="OrthoDB" id="8582979at2"/>
<gene>
    <name evidence="2" type="ORF">GKZ89_01280</name>
</gene>
<feature type="transmembrane region" description="Helical" evidence="1">
    <location>
        <begin position="111"/>
        <end position="129"/>
    </location>
</feature>
<dbReference type="InterPro" id="IPR010390">
    <property type="entry name" value="ABC-2_transporter-like"/>
</dbReference>
<evidence type="ECO:0000313" key="3">
    <source>
        <dbReference type="Proteomes" id="UP000434639"/>
    </source>
</evidence>
<evidence type="ECO:0000313" key="2">
    <source>
        <dbReference type="EMBL" id="MTH52022.1"/>
    </source>
</evidence>
<reference evidence="2 3" key="1">
    <citation type="journal article" date="2017" name="Int. J. Syst. Evol. Microbiol.">
        <title>Bacillus mangrovi sp. nov., isolated from a sediment sample from a mangrove forest.</title>
        <authorList>
            <person name="Gupta V."/>
            <person name="Singh P.K."/>
            <person name="Korpole S."/>
            <person name="Tanuku N.R.S."/>
            <person name="Pinnaka A.K."/>
        </authorList>
    </citation>
    <scope>NUCLEOTIDE SEQUENCE [LARGE SCALE GENOMIC DNA]</scope>
    <source>
        <strain evidence="2 3">KCTC 33872</strain>
    </source>
</reference>
<dbReference type="PANTHER" id="PTHR36832:SF1">
    <property type="entry name" value="SLR1174 PROTEIN"/>
    <property type="match status" value="1"/>
</dbReference>
<feature type="transmembrane region" description="Helical" evidence="1">
    <location>
        <begin position="181"/>
        <end position="199"/>
    </location>
</feature>